<feature type="transmembrane region" description="Helical" evidence="1">
    <location>
        <begin position="262"/>
        <end position="281"/>
    </location>
</feature>
<keyword evidence="3" id="KW-1185">Reference proteome</keyword>
<sequence>MLSEHLNTHRTAVLLSLITAILLIPLGFWARFLHVGPGVVPVWDSQGRSFWLAGFAIAALSGFLFQRFDREAEYALETASARHIRYEAVSEFPTSWIYPTLTTFSFVMLIGVYHGAITIVALAIVAFVVLVAGAVLRHHLYDADDETRARARTIFNILMHGLAFLALSMVYINKVRSLFSATTVLILAVLLFVQLTEGEDALFARRLVYALVGGVMLGEITWALNYWKATGWTGGAALLVFFYLSAGLISTQLRRGVVQRDLVEYGGVALFAFIIVVFSVLR</sequence>
<keyword evidence="1" id="KW-0812">Transmembrane</keyword>
<dbReference type="InterPro" id="IPR043715">
    <property type="entry name" value="DUF5656"/>
</dbReference>
<feature type="transmembrane region" description="Helical" evidence="1">
    <location>
        <begin position="12"/>
        <end position="30"/>
    </location>
</feature>
<evidence type="ECO:0000313" key="2">
    <source>
        <dbReference type="EMBL" id="CCF85300.1"/>
    </source>
</evidence>
<dbReference type="EMBL" id="CAGS01000422">
    <property type="protein sequence ID" value="CCF85300.1"/>
    <property type="molecule type" value="Genomic_DNA"/>
</dbReference>
<evidence type="ECO:0000313" key="3">
    <source>
        <dbReference type="Proteomes" id="UP000004221"/>
    </source>
</evidence>
<proteinExistence type="predicted"/>
<keyword evidence="1" id="KW-1133">Transmembrane helix</keyword>
<organism evidence="2 3">
    <name type="scientific">Nitrolancea hollandica Lb</name>
    <dbReference type="NCBI Taxonomy" id="1129897"/>
    <lineage>
        <taxon>Bacteria</taxon>
        <taxon>Pseudomonadati</taxon>
        <taxon>Thermomicrobiota</taxon>
        <taxon>Thermomicrobia</taxon>
        <taxon>Sphaerobacterales</taxon>
        <taxon>Sphaerobacterineae</taxon>
        <taxon>Sphaerobacteraceae</taxon>
        <taxon>Nitrolancea</taxon>
    </lineage>
</organism>
<dbReference type="AlphaFoldDB" id="I4EKT8"/>
<accession>I4EKT8</accession>
<feature type="transmembrane region" description="Helical" evidence="1">
    <location>
        <begin position="178"/>
        <end position="195"/>
    </location>
</feature>
<feature type="transmembrane region" description="Helical" evidence="1">
    <location>
        <begin position="230"/>
        <end position="250"/>
    </location>
</feature>
<evidence type="ECO:0000256" key="1">
    <source>
        <dbReference type="SAM" id="Phobius"/>
    </source>
</evidence>
<name>I4EKT8_9BACT</name>
<feature type="transmembrane region" description="Helical" evidence="1">
    <location>
        <begin position="119"/>
        <end position="141"/>
    </location>
</feature>
<reference evidence="2 3" key="1">
    <citation type="journal article" date="2012" name="ISME J.">
        <title>Nitrification expanded: discovery, physiology and genomics of a nitrite-oxidizing bacterium from the phylum Chloroflexi.</title>
        <authorList>
            <person name="Sorokin D.Y."/>
            <person name="Lucker S."/>
            <person name="Vejmelkova D."/>
            <person name="Kostrikina N.A."/>
            <person name="Kleerebezem R."/>
            <person name="Rijpstra W.I."/>
            <person name="Damste J.S."/>
            <person name="Le Paslier D."/>
            <person name="Muyzer G."/>
            <person name="Wagner M."/>
            <person name="van Loosdrecht M.C."/>
            <person name="Daims H."/>
        </authorList>
    </citation>
    <scope>NUCLEOTIDE SEQUENCE [LARGE SCALE GENOMIC DNA]</scope>
    <source>
        <strain evidence="3">none</strain>
    </source>
</reference>
<dbReference type="Proteomes" id="UP000004221">
    <property type="component" value="Unassembled WGS sequence"/>
</dbReference>
<keyword evidence="1" id="KW-0472">Membrane</keyword>
<dbReference type="Pfam" id="PF18900">
    <property type="entry name" value="DUF5656"/>
    <property type="match status" value="1"/>
</dbReference>
<dbReference type="RefSeq" id="WP_008480106.1">
    <property type="nucleotide sequence ID" value="NZ_CAGS01000422.1"/>
</dbReference>
<feature type="transmembrane region" description="Helical" evidence="1">
    <location>
        <begin position="50"/>
        <end position="68"/>
    </location>
</feature>
<dbReference type="OrthoDB" id="158787at2"/>
<feature type="transmembrane region" description="Helical" evidence="1">
    <location>
        <begin position="95"/>
        <end position="113"/>
    </location>
</feature>
<protein>
    <submittedName>
        <fullName evidence="2">Uncharacterized protein</fullName>
    </submittedName>
</protein>
<comment type="caution">
    <text evidence="2">The sequence shown here is derived from an EMBL/GenBank/DDBJ whole genome shotgun (WGS) entry which is preliminary data.</text>
</comment>
<feature type="transmembrane region" description="Helical" evidence="1">
    <location>
        <begin position="153"/>
        <end position="172"/>
    </location>
</feature>
<gene>
    <name evidence="2" type="ORF">NITHO_4790016</name>
</gene>
<feature type="transmembrane region" description="Helical" evidence="1">
    <location>
        <begin position="207"/>
        <end position="224"/>
    </location>
</feature>